<evidence type="ECO:0000256" key="5">
    <source>
        <dbReference type="SAM" id="MobiDB-lite"/>
    </source>
</evidence>
<dbReference type="InterPro" id="IPR036465">
    <property type="entry name" value="vWFA_dom_sf"/>
</dbReference>
<dbReference type="CDD" id="cd00198">
    <property type="entry name" value="vWFA"/>
    <property type="match status" value="1"/>
</dbReference>
<dbReference type="GO" id="GO:0009279">
    <property type="term" value="C:cell outer membrane"/>
    <property type="evidence" value="ECO:0007669"/>
    <property type="project" value="UniProtKB-SubCell"/>
</dbReference>
<protein>
    <submittedName>
        <fullName evidence="8">OmpA family protein</fullName>
    </submittedName>
</protein>
<dbReference type="InterPro" id="IPR050330">
    <property type="entry name" value="Bact_OuterMem_StrucFunc"/>
</dbReference>
<dbReference type="KEGG" id="dvu:DVU_1422"/>
<organism evidence="8 9">
    <name type="scientific">Nitratidesulfovibrio vulgaris (strain ATCC 29579 / DSM 644 / CCUG 34227 / NCIMB 8303 / VKM B-1760 / Hildenborough)</name>
    <name type="common">Desulfovibrio vulgaris</name>
    <dbReference type="NCBI Taxonomy" id="882"/>
    <lineage>
        <taxon>Bacteria</taxon>
        <taxon>Pseudomonadati</taxon>
        <taxon>Thermodesulfobacteriota</taxon>
        <taxon>Desulfovibrionia</taxon>
        <taxon>Desulfovibrionales</taxon>
        <taxon>Desulfovibrionaceae</taxon>
        <taxon>Nitratidesulfovibrio</taxon>
    </lineage>
</organism>
<keyword evidence="6" id="KW-0732">Signal</keyword>
<dbReference type="PROSITE" id="PS51123">
    <property type="entry name" value="OMPA_2"/>
    <property type="match status" value="1"/>
</dbReference>
<dbReference type="Gene3D" id="3.30.1330.60">
    <property type="entry name" value="OmpA-like domain"/>
    <property type="match status" value="1"/>
</dbReference>
<dbReference type="InterPro" id="IPR006664">
    <property type="entry name" value="OMP_bac"/>
</dbReference>
<gene>
    <name evidence="8" type="ordered locus">DVU_1422</name>
</gene>
<name>Q72C62_NITV2</name>
<dbReference type="SMR" id="Q72C62"/>
<dbReference type="OrthoDB" id="9805566at2"/>
<comment type="subcellular location">
    <subcellularLocation>
        <location evidence="1">Cell outer membrane</location>
    </subcellularLocation>
</comment>
<dbReference type="HOGENOM" id="CLU_049001_0_0_7"/>
<dbReference type="CDD" id="cd07185">
    <property type="entry name" value="OmpA_C-like"/>
    <property type="match status" value="1"/>
</dbReference>
<dbReference type="PaxDb" id="882-DVU_1422"/>
<dbReference type="eggNOG" id="COG2304">
    <property type="taxonomic scope" value="Bacteria"/>
</dbReference>
<evidence type="ECO:0000259" key="7">
    <source>
        <dbReference type="PROSITE" id="PS51123"/>
    </source>
</evidence>
<dbReference type="eggNOG" id="COG2885">
    <property type="taxonomic scope" value="Bacteria"/>
</dbReference>
<evidence type="ECO:0000256" key="2">
    <source>
        <dbReference type="ARBA" id="ARBA00023136"/>
    </source>
</evidence>
<dbReference type="InterPro" id="IPR006665">
    <property type="entry name" value="OmpA-like"/>
</dbReference>
<feature type="signal peptide" evidence="6">
    <location>
        <begin position="1"/>
        <end position="36"/>
    </location>
</feature>
<evidence type="ECO:0000256" key="4">
    <source>
        <dbReference type="PROSITE-ProRule" id="PRU00473"/>
    </source>
</evidence>
<accession>Q72C62</accession>
<sequence length="357" mass="38296">MPESGETSDLEAYMKFARYLALLAALVFACASSALAASPEKVLVPKISSFDFFVDYSGSMAMKHAKLGKDKIVVAKELMTAINAKIPALGYKGGLHTFAPSSEVIAQGPWDRAGYEKGIKSLKSNFDIFGRLTPMSQGFEKALPYVQNMQRKAAVILISDGEANVGMDPVTAAKAVAALKDVCIHVISLADTAKGQATLDAISKLSPCSVSVNGADLLNNEKALDKFVRDVFYDEQAPKAAAAPMEEVIVLRNVQFALNSAKLDASATSILTEAARIIKANPGKKLLVAGHTCNLGTDAYNLKLSDARAKSVKDFLVKQGVEASRLDTFGFGESQPKYDNGTEQGRSMNRRVELSFR</sequence>
<dbReference type="AlphaFoldDB" id="Q72C62"/>
<dbReference type="EMBL" id="AE017285">
    <property type="protein sequence ID" value="AAS95900.1"/>
    <property type="molecule type" value="Genomic_DNA"/>
</dbReference>
<dbReference type="PRINTS" id="PR01021">
    <property type="entry name" value="OMPADOMAIN"/>
</dbReference>
<evidence type="ECO:0000256" key="6">
    <source>
        <dbReference type="SAM" id="SignalP"/>
    </source>
</evidence>
<keyword evidence="2 4" id="KW-0472">Membrane</keyword>
<keyword evidence="9" id="KW-1185">Reference proteome</keyword>
<evidence type="ECO:0000313" key="8">
    <source>
        <dbReference type="EMBL" id="AAS95900.1"/>
    </source>
</evidence>
<dbReference type="SUPFAM" id="SSF103088">
    <property type="entry name" value="OmpA-like"/>
    <property type="match status" value="1"/>
</dbReference>
<keyword evidence="3" id="KW-0998">Cell outer membrane</keyword>
<dbReference type="PANTHER" id="PTHR30329">
    <property type="entry name" value="STATOR ELEMENT OF FLAGELLAR MOTOR COMPLEX"/>
    <property type="match status" value="1"/>
</dbReference>
<reference evidence="8 9" key="1">
    <citation type="journal article" date="2004" name="Nat. Biotechnol.">
        <title>The genome sequence of the anaerobic, sulfate-reducing bacterium Desulfovibrio vulgaris Hildenborough.</title>
        <authorList>
            <person name="Heidelberg J.F."/>
            <person name="Seshadri R."/>
            <person name="Haveman S.A."/>
            <person name="Hemme C.L."/>
            <person name="Paulsen I.T."/>
            <person name="Kolonay J.F."/>
            <person name="Eisen J.A."/>
            <person name="Ward N."/>
            <person name="Methe B."/>
            <person name="Brinkac L.M."/>
            <person name="Daugherty S.C."/>
            <person name="Deboy R.T."/>
            <person name="Dodson R.J."/>
            <person name="Durkin A.S."/>
            <person name="Madupu R."/>
            <person name="Nelson W.C."/>
            <person name="Sullivan S.A."/>
            <person name="Fouts D."/>
            <person name="Haft D.H."/>
            <person name="Selengut J."/>
            <person name="Peterson J.D."/>
            <person name="Davidsen T.M."/>
            <person name="Zafar N."/>
            <person name="Zhou L."/>
            <person name="Radune D."/>
            <person name="Dimitrov G."/>
            <person name="Hance M."/>
            <person name="Tran K."/>
            <person name="Khouri H."/>
            <person name="Gill J."/>
            <person name="Utterback T.R."/>
            <person name="Feldblyum T.V."/>
            <person name="Wall J.D."/>
            <person name="Voordouw G."/>
            <person name="Fraser C.M."/>
        </authorList>
    </citation>
    <scope>NUCLEOTIDE SEQUENCE [LARGE SCALE GENOMIC DNA]</scope>
    <source>
        <strain evidence="9">ATCC 29579 / DSM 644 / NCIMB 8303 / VKM B-1760 / Hildenborough</strain>
    </source>
</reference>
<evidence type="ECO:0000256" key="1">
    <source>
        <dbReference type="ARBA" id="ARBA00004442"/>
    </source>
</evidence>
<evidence type="ECO:0000256" key="3">
    <source>
        <dbReference type="ARBA" id="ARBA00023237"/>
    </source>
</evidence>
<feature type="region of interest" description="Disordered" evidence="5">
    <location>
        <begin position="334"/>
        <end position="357"/>
    </location>
</feature>
<dbReference type="PANTHER" id="PTHR30329:SF21">
    <property type="entry name" value="LIPOPROTEIN YIAD-RELATED"/>
    <property type="match status" value="1"/>
</dbReference>
<dbReference type="Pfam" id="PF00691">
    <property type="entry name" value="OmpA"/>
    <property type="match status" value="1"/>
</dbReference>
<dbReference type="STRING" id="882.DVU_1422"/>
<dbReference type="PATRIC" id="fig|882.5.peg.1324"/>
<comment type="interaction">
    <interactant intactId="EBI-10069095">
        <id>Q72C62</id>
    </interactant>
    <interactant intactId="EBI-10069101">
        <id>Q72C18</id>
        <label>argB</label>
    </interactant>
    <organismsDiffer>false</organismsDiffer>
    <experiments>2</experiments>
</comment>
<dbReference type="InterPro" id="IPR036737">
    <property type="entry name" value="OmpA-like_sf"/>
</dbReference>
<dbReference type="SUPFAM" id="SSF53300">
    <property type="entry name" value="vWA-like"/>
    <property type="match status" value="1"/>
</dbReference>
<feature type="domain" description="OmpA-like" evidence="7">
    <location>
        <begin position="244"/>
        <end position="357"/>
    </location>
</feature>
<dbReference type="EnsemblBacteria" id="AAS95900">
    <property type="protein sequence ID" value="AAS95900"/>
    <property type="gene ID" value="DVU_1422"/>
</dbReference>
<dbReference type="IntAct" id="Q72C62">
    <property type="interactions" value="2"/>
</dbReference>
<evidence type="ECO:0000313" key="9">
    <source>
        <dbReference type="Proteomes" id="UP000002194"/>
    </source>
</evidence>
<dbReference type="Proteomes" id="UP000002194">
    <property type="component" value="Chromosome"/>
</dbReference>
<feature type="chain" id="PRO_5004283912" evidence="6">
    <location>
        <begin position="37"/>
        <end position="357"/>
    </location>
</feature>
<proteinExistence type="evidence at protein level"/>
<dbReference type="Gene3D" id="3.40.50.410">
    <property type="entry name" value="von Willebrand factor, type A domain"/>
    <property type="match status" value="1"/>
</dbReference>